<dbReference type="InterPro" id="IPR050679">
    <property type="entry name" value="Bact_HTH_transcr_reg"/>
</dbReference>
<keyword evidence="3" id="KW-0804">Transcription</keyword>
<protein>
    <submittedName>
        <fullName evidence="5">GntR family transcriptional regulator</fullName>
    </submittedName>
</protein>
<dbReference type="Proteomes" id="UP000503580">
    <property type="component" value="Chromosome"/>
</dbReference>
<evidence type="ECO:0000256" key="1">
    <source>
        <dbReference type="ARBA" id="ARBA00023015"/>
    </source>
</evidence>
<dbReference type="Pfam" id="PF07702">
    <property type="entry name" value="UTRA"/>
    <property type="match status" value="1"/>
</dbReference>
<dbReference type="RefSeq" id="WP_167575447.1">
    <property type="nucleotide sequence ID" value="NZ_CP050321.1"/>
</dbReference>
<dbReference type="GO" id="GO:0003677">
    <property type="term" value="F:DNA binding"/>
    <property type="evidence" value="ECO:0007669"/>
    <property type="project" value="UniProtKB-KW"/>
</dbReference>
<dbReference type="InterPro" id="IPR036390">
    <property type="entry name" value="WH_DNA-bd_sf"/>
</dbReference>
<dbReference type="InterPro" id="IPR028978">
    <property type="entry name" value="Chorismate_lyase_/UTRA_dom_sf"/>
</dbReference>
<dbReference type="AlphaFoldDB" id="A0A6G9RIK2"/>
<dbReference type="CDD" id="cd07377">
    <property type="entry name" value="WHTH_GntR"/>
    <property type="match status" value="1"/>
</dbReference>
<dbReference type="EMBL" id="CP050321">
    <property type="protein sequence ID" value="QIR26794.1"/>
    <property type="molecule type" value="Genomic_DNA"/>
</dbReference>
<dbReference type="GO" id="GO:0003700">
    <property type="term" value="F:DNA-binding transcription factor activity"/>
    <property type="evidence" value="ECO:0007669"/>
    <property type="project" value="InterPro"/>
</dbReference>
<organism evidence="5 6">
    <name type="scientific">Kluyvera genomosp. 3</name>
    <dbReference type="NCBI Taxonomy" id="2774055"/>
    <lineage>
        <taxon>Bacteria</taxon>
        <taxon>Pseudomonadati</taxon>
        <taxon>Pseudomonadota</taxon>
        <taxon>Gammaproteobacteria</taxon>
        <taxon>Enterobacterales</taxon>
        <taxon>Enterobacteriaceae</taxon>
        <taxon>Kluyvera</taxon>
    </lineage>
</organism>
<dbReference type="GO" id="GO:0045892">
    <property type="term" value="P:negative regulation of DNA-templated transcription"/>
    <property type="evidence" value="ECO:0007669"/>
    <property type="project" value="TreeGrafter"/>
</dbReference>
<name>A0A6G9RIK2_9ENTR</name>
<dbReference type="SUPFAM" id="SSF64288">
    <property type="entry name" value="Chorismate lyase-like"/>
    <property type="match status" value="1"/>
</dbReference>
<dbReference type="InterPro" id="IPR011663">
    <property type="entry name" value="UTRA"/>
</dbReference>
<sequence>MRRYIEIANIIRERIVNNVYATGEKIPYGHQLCEEFSCSKITLNNALEILVNEGFITRQRGLGTVVKTATPRYTHAGSNLVSPILGVSTINQTQGHNVRSHLLLFEIANPSAEVAEMLAIQDDRFCWHFRRVRYVDDLPLSIEDTWLPVHILPEFTRENALGSIYQYVETTLRKIPASSHTQFSSLPSDDEAQEWLELQPNEPVSVTRSVTYLSDGQPFEFCTSRYHYQRFNYNSVVQRNGG</sequence>
<dbReference type="KEGG" id="kgn:GY169_08160"/>
<keyword evidence="2" id="KW-0238">DNA-binding</keyword>
<keyword evidence="1" id="KW-0805">Transcription regulation</keyword>
<dbReference type="Gene3D" id="3.40.1410.10">
    <property type="entry name" value="Chorismate lyase-like"/>
    <property type="match status" value="1"/>
</dbReference>
<feature type="domain" description="HTH gntR-type" evidence="4">
    <location>
        <begin position="1"/>
        <end position="69"/>
    </location>
</feature>
<dbReference type="Pfam" id="PF00392">
    <property type="entry name" value="GntR"/>
    <property type="match status" value="1"/>
</dbReference>
<keyword evidence="6" id="KW-1185">Reference proteome</keyword>
<evidence type="ECO:0000256" key="3">
    <source>
        <dbReference type="ARBA" id="ARBA00023163"/>
    </source>
</evidence>
<dbReference type="PROSITE" id="PS50949">
    <property type="entry name" value="HTH_GNTR"/>
    <property type="match status" value="1"/>
</dbReference>
<dbReference type="SMART" id="SM00345">
    <property type="entry name" value="HTH_GNTR"/>
    <property type="match status" value="1"/>
</dbReference>
<dbReference type="InterPro" id="IPR000524">
    <property type="entry name" value="Tscrpt_reg_HTH_GntR"/>
</dbReference>
<dbReference type="Gene3D" id="1.10.10.10">
    <property type="entry name" value="Winged helix-like DNA-binding domain superfamily/Winged helix DNA-binding domain"/>
    <property type="match status" value="1"/>
</dbReference>
<dbReference type="PANTHER" id="PTHR44846">
    <property type="entry name" value="MANNOSYL-D-GLYCERATE TRANSPORT/METABOLISM SYSTEM REPRESSOR MNGR-RELATED"/>
    <property type="match status" value="1"/>
</dbReference>
<proteinExistence type="predicted"/>
<dbReference type="PANTHER" id="PTHR44846:SF5">
    <property type="entry name" value="HTH-TYPE TRANSCRIPTIONAL REGULATOR GMUR"/>
    <property type="match status" value="1"/>
</dbReference>
<evidence type="ECO:0000256" key="2">
    <source>
        <dbReference type="ARBA" id="ARBA00023125"/>
    </source>
</evidence>
<evidence type="ECO:0000259" key="4">
    <source>
        <dbReference type="PROSITE" id="PS50949"/>
    </source>
</evidence>
<dbReference type="InterPro" id="IPR036388">
    <property type="entry name" value="WH-like_DNA-bd_sf"/>
</dbReference>
<dbReference type="SUPFAM" id="SSF46785">
    <property type="entry name" value="Winged helix' DNA-binding domain"/>
    <property type="match status" value="1"/>
</dbReference>
<dbReference type="SMART" id="SM00866">
    <property type="entry name" value="UTRA"/>
    <property type="match status" value="1"/>
</dbReference>
<accession>A0A6G9RIK2</accession>
<gene>
    <name evidence="5" type="ORF">GY169_08160</name>
</gene>
<evidence type="ECO:0000313" key="6">
    <source>
        <dbReference type="Proteomes" id="UP000503580"/>
    </source>
</evidence>
<evidence type="ECO:0000313" key="5">
    <source>
        <dbReference type="EMBL" id="QIR26794.1"/>
    </source>
</evidence>
<reference evidence="5 6" key="1">
    <citation type="submission" date="2020-02" db="EMBL/GenBank/DDBJ databases">
        <title>Whole genome PO2S7.</title>
        <authorList>
            <person name="Singha K.M."/>
        </authorList>
    </citation>
    <scope>NUCLEOTIDE SEQUENCE [LARGE SCALE GENOMIC DNA]</scope>
    <source>
        <strain evidence="5 6">PO2S7</strain>
    </source>
</reference>